<comment type="caution">
    <text evidence="17">The sequence shown here is derived from an EMBL/GenBank/DDBJ whole genome shotgun (WGS) entry which is preliminary data.</text>
</comment>
<dbReference type="EMBL" id="QNRK01000016">
    <property type="protein sequence ID" value="RBP11341.1"/>
    <property type="molecule type" value="Genomic_DNA"/>
</dbReference>
<sequence>MLTDDKNGRNAHFAKAVQRLKDERRYRVFIDLERDADRFPTALWRPEGGQKPRDVTIWCSNDYLGMGCHPDVRGAATASANQHGAGAGGTRNISGTHHRIIELEAELADLHGKEAGLVFTSGWISNLAGISTIASLMPNCLILSDALNHNSMIEGVRRAGCEKQVWRHNDVEHLEALLKAADPARAKLIVFESLYSMDGDIAPIEKIVELAERYNAMTYIDEVHAVGMYGPRGGGISERDGLAHRIDVIEGTLAKGFGSLGGYIAGDSIVVDAVRSYAPQFIFSTTLPPMVVSGACAAVRHLKASGVEREGHQYMASVTKHALQAAGIPVKDNPSHIVPVMVNDAERCKAASDLLLRRHDIYIQPINFPTVAIGTERLRITPTPRHTEAHVSVLVEALVDVWKTLDLPFTSARILPLRRKAPAADCVYPEMRKAAE</sequence>
<evidence type="ECO:0000256" key="4">
    <source>
        <dbReference type="ARBA" id="ARBA00011738"/>
    </source>
</evidence>
<dbReference type="NCBIfam" id="TIGR01821">
    <property type="entry name" value="5aminolev_synth"/>
    <property type="match status" value="1"/>
</dbReference>
<dbReference type="Pfam" id="PF00155">
    <property type="entry name" value="Aminotran_1_2"/>
    <property type="match status" value="1"/>
</dbReference>
<dbReference type="Gene3D" id="3.40.640.10">
    <property type="entry name" value="Type I PLP-dependent aspartate aminotransferase-like (Major domain)"/>
    <property type="match status" value="1"/>
</dbReference>
<keyword evidence="9 15" id="KW-0012">Acyltransferase</keyword>
<dbReference type="InterPro" id="IPR010961">
    <property type="entry name" value="4pyrrol_synth_NH2levulA_synth"/>
</dbReference>
<evidence type="ECO:0000259" key="16">
    <source>
        <dbReference type="Pfam" id="PF00155"/>
    </source>
</evidence>
<keyword evidence="6 15" id="KW-0808">Transferase</keyword>
<dbReference type="UniPathway" id="UPA00251">
    <property type="reaction ID" value="UER00375"/>
</dbReference>
<dbReference type="EC" id="2.3.1.37" evidence="5 15"/>
<dbReference type="Gene3D" id="3.90.1150.10">
    <property type="entry name" value="Aspartate Aminotransferase, domain 1"/>
    <property type="match status" value="1"/>
</dbReference>
<evidence type="ECO:0000256" key="9">
    <source>
        <dbReference type="ARBA" id="ARBA00023315"/>
    </source>
</evidence>
<evidence type="ECO:0000256" key="5">
    <source>
        <dbReference type="ARBA" id="ARBA00013257"/>
    </source>
</evidence>
<dbReference type="PANTHER" id="PTHR13693:SF102">
    <property type="entry name" value="2-AMINO-3-KETOBUTYRATE COENZYME A LIGASE, MITOCHONDRIAL"/>
    <property type="match status" value="1"/>
</dbReference>
<evidence type="ECO:0000256" key="13">
    <source>
        <dbReference type="ARBA" id="ARBA00047654"/>
    </source>
</evidence>
<evidence type="ECO:0000256" key="1">
    <source>
        <dbReference type="ARBA" id="ARBA00001933"/>
    </source>
</evidence>
<keyword evidence="18" id="KW-1185">Reference proteome</keyword>
<dbReference type="SUPFAM" id="SSF53383">
    <property type="entry name" value="PLP-dependent transferases"/>
    <property type="match status" value="1"/>
</dbReference>
<keyword evidence="7 14" id="KW-0663">Pyridoxal phosphate</keyword>
<dbReference type="AlphaFoldDB" id="A0A366F9Q2"/>
<evidence type="ECO:0000256" key="12">
    <source>
        <dbReference type="ARBA" id="ARBA00032773"/>
    </source>
</evidence>
<name>A0A366F9Q2_9HYPH</name>
<protein>
    <recommendedName>
        <fullName evidence="5 15">5-aminolevulinate synthase</fullName>
        <ecNumber evidence="5 15">2.3.1.37</ecNumber>
    </recommendedName>
    <alternativeName>
        <fullName evidence="10 15">5-aminolevulinic acid synthase</fullName>
    </alternativeName>
    <alternativeName>
        <fullName evidence="11 15">Delta-ALA synthase</fullName>
    </alternativeName>
    <alternativeName>
        <fullName evidence="12 15">Delta-aminolevulinate synthase</fullName>
    </alternativeName>
</protein>
<comment type="catalytic activity">
    <reaction evidence="13 15">
        <text>succinyl-CoA + glycine + H(+) = 5-aminolevulinate + CO2 + CoA</text>
        <dbReference type="Rhea" id="RHEA:12921"/>
        <dbReference type="ChEBI" id="CHEBI:15378"/>
        <dbReference type="ChEBI" id="CHEBI:16526"/>
        <dbReference type="ChEBI" id="CHEBI:57287"/>
        <dbReference type="ChEBI" id="CHEBI:57292"/>
        <dbReference type="ChEBI" id="CHEBI:57305"/>
        <dbReference type="ChEBI" id="CHEBI:356416"/>
        <dbReference type="EC" id="2.3.1.37"/>
    </reaction>
</comment>
<comment type="cofactor">
    <cofactor evidence="1 14">
        <name>pyridoxal 5'-phosphate</name>
        <dbReference type="ChEBI" id="CHEBI:597326"/>
    </cofactor>
</comment>
<dbReference type="InterPro" id="IPR015424">
    <property type="entry name" value="PyrdxlP-dep_Trfase"/>
</dbReference>
<dbReference type="PANTHER" id="PTHR13693">
    <property type="entry name" value="CLASS II AMINOTRANSFERASE/8-AMINO-7-OXONONANOATE SYNTHASE"/>
    <property type="match status" value="1"/>
</dbReference>
<dbReference type="GO" id="GO:0003870">
    <property type="term" value="F:5-aminolevulinate synthase activity"/>
    <property type="evidence" value="ECO:0007669"/>
    <property type="project" value="UniProtKB-EC"/>
</dbReference>
<comment type="similarity">
    <text evidence="3 14">Belongs to the class-II pyridoxal-phosphate-dependent aminotransferase family.</text>
</comment>
<dbReference type="InterPro" id="IPR015421">
    <property type="entry name" value="PyrdxlP-dep_Trfase_major"/>
</dbReference>
<comment type="subunit">
    <text evidence="4">Homodimer.</text>
</comment>
<evidence type="ECO:0000313" key="18">
    <source>
        <dbReference type="Proteomes" id="UP000253529"/>
    </source>
</evidence>
<dbReference type="PROSITE" id="PS00599">
    <property type="entry name" value="AA_TRANSFER_CLASS_2"/>
    <property type="match status" value="1"/>
</dbReference>
<evidence type="ECO:0000256" key="7">
    <source>
        <dbReference type="ARBA" id="ARBA00022898"/>
    </source>
</evidence>
<evidence type="ECO:0000256" key="15">
    <source>
        <dbReference type="RuleBase" id="RU910713"/>
    </source>
</evidence>
<dbReference type="InterPro" id="IPR004839">
    <property type="entry name" value="Aminotransferase_I/II_large"/>
</dbReference>
<dbReference type="FunFam" id="3.40.640.10:FF:000006">
    <property type="entry name" value="5-aminolevulinate synthase, mitochondrial"/>
    <property type="match status" value="1"/>
</dbReference>
<accession>A0A366F9Q2</accession>
<dbReference type="InterPro" id="IPR050087">
    <property type="entry name" value="AON_synthase_class-II"/>
</dbReference>
<evidence type="ECO:0000256" key="6">
    <source>
        <dbReference type="ARBA" id="ARBA00022679"/>
    </source>
</evidence>
<evidence type="ECO:0000256" key="2">
    <source>
        <dbReference type="ARBA" id="ARBA00005029"/>
    </source>
</evidence>
<reference evidence="17 18" key="1">
    <citation type="submission" date="2018-06" db="EMBL/GenBank/DDBJ databases">
        <title>Genomic Encyclopedia of Type Strains, Phase IV (KMG-IV): sequencing the most valuable type-strain genomes for metagenomic binning, comparative biology and taxonomic classification.</title>
        <authorList>
            <person name="Goeker M."/>
        </authorList>
    </citation>
    <scope>NUCLEOTIDE SEQUENCE [LARGE SCALE GENOMIC DNA]</scope>
    <source>
        <strain evidence="17 18">DSM 24875</strain>
    </source>
</reference>
<evidence type="ECO:0000256" key="14">
    <source>
        <dbReference type="RuleBase" id="RU003693"/>
    </source>
</evidence>
<dbReference type="GO" id="GO:0006782">
    <property type="term" value="P:protoporphyrinogen IX biosynthetic process"/>
    <property type="evidence" value="ECO:0007669"/>
    <property type="project" value="UniProtKB-UniRule"/>
</dbReference>
<proteinExistence type="inferred from homology"/>
<gene>
    <name evidence="17" type="ORF">DFR50_11635</name>
</gene>
<dbReference type="CDD" id="cd06454">
    <property type="entry name" value="KBL_like"/>
    <property type="match status" value="1"/>
</dbReference>
<dbReference type="OrthoDB" id="9807157at2"/>
<comment type="pathway">
    <text evidence="2 15">Porphyrin-containing compound metabolism; protoporphyrin-IX biosynthesis; 5-aminolevulinate from glycine: step 1/1.</text>
</comment>
<organism evidence="17 18">
    <name type="scientific">Roseiarcus fermentans</name>
    <dbReference type="NCBI Taxonomy" id="1473586"/>
    <lineage>
        <taxon>Bacteria</taxon>
        <taxon>Pseudomonadati</taxon>
        <taxon>Pseudomonadota</taxon>
        <taxon>Alphaproteobacteria</taxon>
        <taxon>Hyphomicrobiales</taxon>
        <taxon>Roseiarcaceae</taxon>
        <taxon>Roseiarcus</taxon>
    </lineage>
</organism>
<evidence type="ECO:0000256" key="3">
    <source>
        <dbReference type="ARBA" id="ARBA00008392"/>
    </source>
</evidence>
<keyword evidence="8 15" id="KW-0350">Heme biosynthesis</keyword>
<evidence type="ECO:0000256" key="11">
    <source>
        <dbReference type="ARBA" id="ARBA00031945"/>
    </source>
</evidence>
<dbReference type="Proteomes" id="UP000253529">
    <property type="component" value="Unassembled WGS sequence"/>
</dbReference>
<evidence type="ECO:0000313" key="17">
    <source>
        <dbReference type="EMBL" id="RBP11341.1"/>
    </source>
</evidence>
<feature type="domain" description="Aminotransferase class I/classII large" evidence="16">
    <location>
        <begin position="54"/>
        <end position="398"/>
    </location>
</feature>
<dbReference type="RefSeq" id="WP_113890130.1">
    <property type="nucleotide sequence ID" value="NZ_QNRK01000016.1"/>
</dbReference>
<dbReference type="InterPro" id="IPR001917">
    <property type="entry name" value="Aminotrans_II_pyridoxalP_BS"/>
</dbReference>
<evidence type="ECO:0000256" key="8">
    <source>
        <dbReference type="ARBA" id="ARBA00023133"/>
    </source>
</evidence>
<dbReference type="GO" id="GO:0030170">
    <property type="term" value="F:pyridoxal phosphate binding"/>
    <property type="evidence" value="ECO:0007669"/>
    <property type="project" value="UniProtKB-UniRule"/>
</dbReference>
<dbReference type="InterPro" id="IPR015422">
    <property type="entry name" value="PyrdxlP-dep_Trfase_small"/>
</dbReference>
<evidence type="ECO:0000256" key="10">
    <source>
        <dbReference type="ARBA" id="ARBA00031691"/>
    </source>
</evidence>